<dbReference type="STRING" id="9244.A0A091IDE0"/>
<name>A0A091IDE0_CALAN</name>
<dbReference type="PANTHER" id="PTHR31291:SF2">
    <property type="entry name" value="ALPHA-KETOGLUTARATE-DEPENDENT DIOXYGENASE FTO"/>
    <property type="match status" value="1"/>
</dbReference>
<dbReference type="PANTHER" id="PTHR31291">
    <property type="entry name" value="ALPHA-KETOGLUTARATE-DEPENDENT DIOXYGENASE FTO"/>
    <property type="match status" value="1"/>
</dbReference>
<dbReference type="GO" id="GO:0042245">
    <property type="term" value="P:RNA repair"/>
    <property type="evidence" value="ECO:0007669"/>
    <property type="project" value="InterPro"/>
</dbReference>
<sequence length="46" mass="5292">CQSEAAENLPEDQKPECHPFWTDEDCNMPLPYDLEDIIADLQSLVQ</sequence>
<dbReference type="InterPro" id="IPR032868">
    <property type="entry name" value="FTO"/>
</dbReference>
<feature type="non-terminal residue" evidence="2">
    <location>
        <position position="1"/>
    </location>
</feature>
<protein>
    <submittedName>
        <fullName evidence="2">Alpha-ketoglutarate-dependent dioxygenase FTO</fullName>
    </submittedName>
</protein>
<evidence type="ECO:0000313" key="2">
    <source>
        <dbReference type="EMBL" id="KFP06634.1"/>
    </source>
</evidence>
<feature type="domain" description="Alpha-ketoglutarate-dependent dioxygenase FTO C-terminal" evidence="1">
    <location>
        <begin position="1"/>
        <end position="42"/>
    </location>
</feature>
<dbReference type="GO" id="GO:0006307">
    <property type="term" value="P:DNA alkylation repair"/>
    <property type="evidence" value="ECO:0007669"/>
    <property type="project" value="InterPro"/>
</dbReference>
<keyword evidence="3" id="KW-1185">Reference proteome</keyword>
<dbReference type="GO" id="GO:0040014">
    <property type="term" value="P:regulation of multicellular organism growth"/>
    <property type="evidence" value="ECO:0007669"/>
    <property type="project" value="InterPro"/>
</dbReference>
<dbReference type="GO" id="GO:0008198">
    <property type="term" value="F:ferrous iron binding"/>
    <property type="evidence" value="ECO:0007669"/>
    <property type="project" value="TreeGrafter"/>
</dbReference>
<dbReference type="EMBL" id="KL218569">
    <property type="protein sequence ID" value="KFP06634.1"/>
    <property type="molecule type" value="Genomic_DNA"/>
</dbReference>
<accession>A0A091IDE0</accession>
<feature type="non-terminal residue" evidence="2">
    <location>
        <position position="46"/>
    </location>
</feature>
<dbReference type="Pfam" id="PF12934">
    <property type="entry name" value="FTO_CTD"/>
    <property type="match status" value="1"/>
</dbReference>
<dbReference type="Proteomes" id="UP000054308">
    <property type="component" value="Unassembled WGS sequence"/>
</dbReference>
<evidence type="ECO:0000259" key="1">
    <source>
        <dbReference type="Pfam" id="PF12934"/>
    </source>
</evidence>
<keyword evidence="2" id="KW-0560">Oxidoreductase</keyword>
<proteinExistence type="predicted"/>
<dbReference type="AlphaFoldDB" id="A0A091IDE0"/>
<reference evidence="2 3" key="1">
    <citation type="submission" date="2014-04" db="EMBL/GenBank/DDBJ databases">
        <title>Genome evolution of avian class.</title>
        <authorList>
            <person name="Zhang G."/>
            <person name="Li C."/>
        </authorList>
    </citation>
    <scope>NUCLEOTIDE SEQUENCE [LARGE SCALE GENOMIC DNA]</scope>
    <source>
        <strain evidence="2">BGI_N300</strain>
    </source>
</reference>
<keyword evidence="2" id="KW-0223">Dioxygenase</keyword>
<gene>
    <name evidence="2" type="ORF">N300_03846</name>
</gene>
<dbReference type="GO" id="GO:1990931">
    <property type="term" value="F:mRNA N6-methyladenosine dioxygenase activity"/>
    <property type="evidence" value="ECO:0007669"/>
    <property type="project" value="TreeGrafter"/>
</dbReference>
<dbReference type="InterPro" id="IPR024366">
    <property type="entry name" value="FTO_C"/>
</dbReference>
<evidence type="ECO:0000313" key="3">
    <source>
        <dbReference type="Proteomes" id="UP000054308"/>
    </source>
</evidence>
<dbReference type="GO" id="GO:0035516">
    <property type="term" value="F:broad specificity oxidative DNA demethylase activity"/>
    <property type="evidence" value="ECO:0007669"/>
    <property type="project" value="InterPro"/>
</dbReference>
<organism evidence="2 3">
    <name type="scientific">Calypte anna</name>
    <name type="common">Anna's hummingbird</name>
    <name type="synonym">Archilochus anna</name>
    <dbReference type="NCBI Taxonomy" id="9244"/>
    <lineage>
        <taxon>Eukaryota</taxon>
        <taxon>Metazoa</taxon>
        <taxon>Chordata</taxon>
        <taxon>Craniata</taxon>
        <taxon>Vertebrata</taxon>
        <taxon>Euteleostomi</taxon>
        <taxon>Archelosauria</taxon>
        <taxon>Archosauria</taxon>
        <taxon>Dinosauria</taxon>
        <taxon>Saurischia</taxon>
        <taxon>Theropoda</taxon>
        <taxon>Coelurosauria</taxon>
        <taxon>Aves</taxon>
        <taxon>Neognathae</taxon>
        <taxon>Neoaves</taxon>
        <taxon>Strisores</taxon>
        <taxon>Apodiformes</taxon>
        <taxon>Trochilidae</taxon>
        <taxon>Calypte</taxon>
    </lineage>
</organism>